<sequence length="261" mass="27136">MRTPSRRIRSVLLALLVVVGLVGCEATAEVNVDVAEDGSGTVEVVVELDRDALGRIGGLEAIDTSDLAAAGWDVTDPELVEDGSVKLLVTKDYGRPSDLQPTLEEITGPDGPLQGLQVNVLDKFGGTKYVLDGRLVTEVNLAQFSDQGVADALDGLALGRSDKDLAAELKDNPGSLTLDLSVSMPGELIDSNGERSEGTSAGSRVSWSADLTAAGTETALSATSEEKSGRAPQLVLVGGVLVLLAGAVLLIGMWASRRLDR</sequence>
<dbReference type="Proteomes" id="UP000727993">
    <property type="component" value="Unassembled WGS sequence"/>
</dbReference>
<dbReference type="PROSITE" id="PS51257">
    <property type="entry name" value="PROKAR_LIPOPROTEIN"/>
    <property type="match status" value="1"/>
</dbReference>
<proteinExistence type="predicted"/>
<reference evidence="2 3" key="1">
    <citation type="submission" date="2020-10" db="EMBL/GenBank/DDBJ databases">
        <title>Connecting structure to function with the recovery of over 1000 high-quality activated sludge metagenome-assembled genomes encoding full-length rRNA genes using long-read sequencing.</title>
        <authorList>
            <person name="Singleton C.M."/>
            <person name="Petriglieri F."/>
            <person name="Kristensen J.M."/>
            <person name="Kirkegaard R.H."/>
            <person name="Michaelsen T.Y."/>
            <person name="Andersen M.H."/>
            <person name="Karst S.M."/>
            <person name="Dueholm M.S."/>
            <person name="Nielsen P.H."/>
            <person name="Albertsen M."/>
        </authorList>
    </citation>
    <scope>NUCLEOTIDE SEQUENCE [LARGE SCALE GENOMIC DNA]</scope>
    <source>
        <strain evidence="2">Lyne_18-Q3-R50-59_MAXAC.006</strain>
    </source>
</reference>
<keyword evidence="1" id="KW-0812">Transmembrane</keyword>
<keyword evidence="1" id="KW-0472">Membrane</keyword>
<evidence type="ECO:0000313" key="3">
    <source>
        <dbReference type="Proteomes" id="UP000727993"/>
    </source>
</evidence>
<dbReference type="EMBL" id="JADJZA010000006">
    <property type="protein sequence ID" value="MBK9297094.1"/>
    <property type="molecule type" value="Genomic_DNA"/>
</dbReference>
<comment type="caution">
    <text evidence="2">The sequence shown here is derived from an EMBL/GenBank/DDBJ whole genome shotgun (WGS) entry which is preliminary data.</text>
</comment>
<evidence type="ECO:0008006" key="4">
    <source>
        <dbReference type="Google" id="ProtNLM"/>
    </source>
</evidence>
<feature type="transmembrane region" description="Helical" evidence="1">
    <location>
        <begin position="234"/>
        <end position="255"/>
    </location>
</feature>
<dbReference type="AlphaFoldDB" id="A0A936NDX7"/>
<protein>
    <recommendedName>
        <fullName evidence="4">DUF3153 domain-containing protein</fullName>
    </recommendedName>
</protein>
<accession>A0A936NDX7</accession>
<keyword evidence="1" id="KW-1133">Transmembrane helix</keyword>
<name>A0A936NDX7_9ACTN</name>
<gene>
    <name evidence="2" type="ORF">IPN02_09720</name>
</gene>
<evidence type="ECO:0000256" key="1">
    <source>
        <dbReference type="SAM" id="Phobius"/>
    </source>
</evidence>
<evidence type="ECO:0000313" key="2">
    <source>
        <dbReference type="EMBL" id="MBK9297094.1"/>
    </source>
</evidence>
<organism evidence="2 3">
    <name type="scientific">Candidatus Neomicrothrix subdominans</name>
    <dbReference type="NCBI Taxonomy" id="2954438"/>
    <lineage>
        <taxon>Bacteria</taxon>
        <taxon>Bacillati</taxon>
        <taxon>Actinomycetota</taxon>
        <taxon>Acidimicrobiia</taxon>
        <taxon>Acidimicrobiales</taxon>
        <taxon>Microthrixaceae</taxon>
        <taxon>Candidatus Neomicrothrix</taxon>
    </lineage>
</organism>